<protein>
    <submittedName>
        <fullName evidence="1">Uncharacterized protein</fullName>
    </submittedName>
</protein>
<accession>A0A1I4Q0Y3</accession>
<evidence type="ECO:0000313" key="1">
    <source>
        <dbReference type="EMBL" id="SFM33731.1"/>
    </source>
</evidence>
<gene>
    <name evidence="1" type="ORF">SAMN05192568_102776</name>
</gene>
<proteinExistence type="predicted"/>
<dbReference type="RefSeq" id="WP_167367795.1">
    <property type="nucleotide sequence ID" value="NZ_FOTK01000027.1"/>
</dbReference>
<dbReference type="Proteomes" id="UP000199048">
    <property type="component" value="Unassembled WGS sequence"/>
</dbReference>
<sequence>MNPVVLALMLALLTAWIGIGVVVIAYGTPLGVALYVLAIVATNPRVWRLR</sequence>
<organism evidence="1 2">
    <name type="scientific">Methylobacterium pseudosasicola</name>
    <dbReference type="NCBI Taxonomy" id="582667"/>
    <lineage>
        <taxon>Bacteria</taxon>
        <taxon>Pseudomonadati</taxon>
        <taxon>Pseudomonadota</taxon>
        <taxon>Alphaproteobacteria</taxon>
        <taxon>Hyphomicrobiales</taxon>
        <taxon>Methylobacteriaceae</taxon>
        <taxon>Methylobacterium</taxon>
    </lineage>
</organism>
<dbReference type="AlphaFoldDB" id="A0A1I4Q0Y3"/>
<evidence type="ECO:0000313" key="2">
    <source>
        <dbReference type="Proteomes" id="UP000199048"/>
    </source>
</evidence>
<reference evidence="2" key="1">
    <citation type="submission" date="2016-10" db="EMBL/GenBank/DDBJ databases">
        <authorList>
            <person name="Varghese N."/>
            <person name="Submissions S."/>
        </authorList>
    </citation>
    <scope>NUCLEOTIDE SEQUENCE [LARGE SCALE GENOMIC DNA]</scope>
    <source>
        <strain evidence="2">BL36</strain>
    </source>
</reference>
<keyword evidence="2" id="KW-1185">Reference proteome</keyword>
<name>A0A1I4Q0Y3_9HYPH</name>
<dbReference type="EMBL" id="FOTK01000027">
    <property type="protein sequence ID" value="SFM33731.1"/>
    <property type="molecule type" value="Genomic_DNA"/>
</dbReference>